<name>A0A1I5NJK9_9SPHN</name>
<sequence>MRPIAKFLARRLAALAGRELVPAGTLAEMSDKVLLGEKALLLPMVEDGRLREALDLLPHSPSQLNQDFFALSATGWKRSGFFVEFGATDGVTLSNSYLLEKHFGWRGILAEPGRVWRGRLENSGRSAAKDYDCVWAKTGETLSFCEAEWSETSTIEAFSARDHHERRAAKRYDVRTVSLGDLLDRHDAPATIDYLSIDTEGSEFAILEAYDFASRPIGCITVEHNYTPDRERIHMLLTSQGYERRFEDLSQFDDWYVLVR</sequence>
<keyword evidence="2" id="KW-0489">Methyltransferase</keyword>
<dbReference type="PANTHER" id="PTHR34009:SF2">
    <property type="entry name" value="PROTEIN STAR"/>
    <property type="match status" value="1"/>
</dbReference>
<reference evidence="3" key="1">
    <citation type="submission" date="2016-10" db="EMBL/GenBank/DDBJ databases">
        <authorList>
            <person name="Varghese N."/>
            <person name="Submissions S."/>
        </authorList>
    </citation>
    <scope>NUCLEOTIDE SEQUENCE [LARGE SCALE GENOMIC DNA]</scope>
    <source>
        <strain evidence="3">CGMCC 1.7715</strain>
    </source>
</reference>
<proteinExistence type="predicted"/>
<dbReference type="GO" id="GO:0005886">
    <property type="term" value="C:plasma membrane"/>
    <property type="evidence" value="ECO:0007669"/>
    <property type="project" value="TreeGrafter"/>
</dbReference>
<dbReference type="OrthoDB" id="938855at2"/>
<dbReference type="GO" id="GO:0006888">
    <property type="term" value="P:endoplasmic reticulum to Golgi vesicle-mediated transport"/>
    <property type="evidence" value="ECO:0007669"/>
    <property type="project" value="TreeGrafter"/>
</dbReference>
<dbReference type="STRING" id="604088.SAMN04488060_1905"/>
<keyword evidence="3" id="KW-1185">Reference proteome</keyword>
<dbReference type="InterPro" id="IPR006342">
    <property type="entry name" value="FkbM_mtfrase"/>
</dbReference>
<dbReference type="Pfam" id="PF05050">
    <property type="entry name" value="Methyltransf_21"/>
    <property type="match status" value="1"/>
</dbReference>
<dbReference type="Gene3D" id="3.40.50.150">
    <property type="entry name" value="Vaccinia Virus protein VP39"/>
    <property type="match status" value="1"/>
</dbReference>
<dbReference type="AlphaFoldDB" id="A0A1I5NJK9"/>
<dbReference type="GO" id="GO:0008168">
    <property type="term" value="F:methyltransferase activity"/>
    <property type="evidence" value="ECO:0007669"/>
    <property type="project" value="UniProtKB-KW"/>
</dbReference>
<keyword evidence="2" id="KW-0808">Transferase</keyword>
<evidence type="ECO:0000313" key="3">
    <source>
        <dbReference type="Proteomes" id="UP000199331"/>
    </source>
</evidence>
<organism evidence="2 3">
    <name type="scientific">Qipengyuania nanhaisediminis</name>
    <dbReference type="NCBI Taxonomy" id="604088"/>
    <lineage>
        <taxon>Bacteria</taxon>
        <taxon>Pseudomonadati</taxon>
        <taxon>Pseudomonadota</taxon>
        <taxon>Alphaproteobacteria</taxon>
        <taxon>Sphingomonadales</taxon>
        <taxon>Erythrobacteraceae</taxon>
        <taxon>Qipengyuania</taxon>
    </lineage>
</organism>
<protein>
    <submittedName>
        <fullName evidence="2">Methyltransferase, FkbM family</fullName>
    </submittedName>
</protein>
<dbReference type="Proteomes" id="UP000199331">
    <property type="component" value="Unassembled WGS sequence"/>
</dbReference>
<dbReference type="PANTHER" id="PTHR34009">
    <property type="entry name" value="PROTEIN STAR"/>
    <property type="match status" value="1"/>
</dbReference>
<dbReference type="InterPro" id="IPR053202">
    <property type="entry name" value="EGF_Rcpt_Signaling_Reg"/>
</dbReference>
<dbReference type="GO" id="GO:0032259">
    <property type="term" value="P:methylation"/>
    <property type="evidence" value="ECO:0007669"/>
    <property type="project" value="UniProtKB-KW"/>
</dbReference>
<dbReference type="GO" id="GO:0016197">
    <property type="term" value="P:endosomal transport"/>
    <property type="evidence" value="ECO:0007669"/>
    <property type="project" value="TreeGrafter"/>
</dbReference>
<gene>
    <name evidence="2" type="ORF">SAMN04488060_1905</name>
</gene>
<feature type="domain" description="Methyltransferase FkbM" evidence="1">
    <location>
        <begin position="85"/>
        <end position="243"/>
    </location>
</feature>
<accession>A0A1I5NJK9</accession>
<dbReference type="RefSeq" id="WP_090480626.1">
    <property type="nucleotide sequence ID" value="NZ_FOWZ01000003.1"/>
</dbReference>
<dbReference type="InterPro" id="IPR029063">
    <property type="entry name" value="SAM-dependent_MTases_sf"/>
</dbReference>
<dbReference type="GO" id="GO:0005737">
    <property type="term" value="C:cytoplasm"/>
    <property type="evidence" value="ECO:0007669"/>
    <property type="project" value="GOC"/>
</dbReference>
<evidence type="ECO:0000313" key="2">
    <source>
        <dbReference type="EMBL" id="SFP21993.1"/>
    </source>
</evidence>
<dbReference type="EMBL" id="FOWZ01000003">
    <property type="protein sequence ID" value="SFP21993.1"/>
    <property type="molecule type" value="Genomic_DNA"/>
</dbReference>
<dbReference type="SUPFAM" id="SSF53335">
    <property type="entry name" value="S-adenosyl-L-methionine-dependent methyltransferases"/>
    <property type="match status" value="1"/>
</dbReference>
<evidence type="ECO:0000259" key="1">
    <source>
        <dbReference type="Pfam" id="PF05050"/>
    </source>
</evidence>